<name>A0ABT4IIQ0_9EURY</name>
<evidence type="ECO:0000313" key="1">
    <source>
        <dbReference type="EMBL" id="MCZ0861614.1"/>
    </source>
</evidence>
<comment type="caution">
    <text evidence="1">The sequence shown here is derived from an EMBL/GenBank/DDBJ whole genome shotgun (WGS) entry which is preliminary data.</text>
</comment>
<gene>
    <name evidence="1" type="ORF">O0S10_10380</name>
</gene>
<dbReference type="Proteomes" id="UP001141422">
    <property type="component" value="Unassembled WGS sequence"/>
</dbReference>
<sequence>MRFQFTANITPEEARQLDTILKAAGFENRTDYLTALIHTTLYGRDADTRTPPAHVADWIGTVRTRAADHDRLLDAAFAVFDEIAFATIAMKGAGYVLAHIGSDLEAAIFERCGTIPAAEDLRTYLRVYQNVRRPKLMQYRTEQVAEEYRRIRGEADGGNAGDVGNSEDGNLPLPVGCTDIR</sequence>
<reference evidence="1" key="1">
    <citation type="submission" date="2022-12" db="EMBL/GenBank/DDBJ databases">
        <title>Isolation and characterisation of novel Methanocorpusculum spp. from native Australian herbivores indicates the genus is ancestrally host-associated.</title>
        <authorList>
            <person name="Volmer J.G."/>
            <person name="Soo R.M."/>
            <person name="Evans P.N."/>
            <person name="Hoedt E.C."/>
            <person name="Astorga Alsina A.L."/>
            <person name="Woodcroft B.J."/>
            <person name="Tyson G.W."/>
            <person name="Hugenholtz P."/>
            <person name="Morrison M."/>
        </authorList>
    </citation>
    <scope>NUCLEOTIDE SEQUENCE</scope>
    <source>
        <strain evidence="1">MG</strain>
    </source>
</reference>
<protein>
    <submittedName>
        <fullName evidence="1">Uncharacterized protein</fullName>
    </submittedName>
</protein>
<dbReference type="RefSeq" id="WP_268925808.1">
    <property type="nucleotide sequence ID" value="NZ_JAPTGB010000040.1"/>
</dbReference>
<dbReference type="EMBL" id="JAPTGB010000040">
    <property type="protein sequence ID" value="MCZ0861614.1"/>
    <property type="molecule type" value="Genomic_DNA"/>
</dbReference>
<keyword evidence="2" id="KW-1185">Reference proteome</keyword>
<evidence type="ECO:0000313" key="2">
    <source>
        <dbReference type="Proteomes" id="UP001141422"/>
    </source>
</evidence>
<organism evidence="1 2">
    <name type="scientific">Methanocorpusculum petauri</name>
    <dbReference type="NCBI Taxonomy" id="3002863"/>
    <lineage>
        <taxon>Archaea</taxon>
        <taxon>Methanobacteriati</taxon>
        <taxon>Methanobacteriota</taxon>
        <taxon>Stenosarchaea group</taxon>
        <taxon>Methanomicrobia</taxon>
        <taxon>Methanomicrobiales</taxon>
        <taxon>Methanocorpusculaceae</taxon>
        <taxon>Methanocorpusculum</taxon>
    </lineage>
</organism>
<proteinExistence type="predicted"/>
<accession>A0ABT4IIQ0</accession>